<dbReference type="OMA" id="NCECIYL"/>
<accession>A0A915JM58</accession>
<dbReference type="PRINTS" id="PR01348">
    <property type="entry name" value="ICLNCHANNEL"/>
</dbReference>
<dbReference type="WBParaSite" id="nRc.2.0.1.t27172-RA">
    <property type="protein sequence ID" value="nRc.2.0.1.t27172-RA"/>
    <property type="gene ID" value="nRc.2.0.1.g27172"/>
</dbReference>
<dbReference type="PANTHER" id="PTHR21399">
    <property type="entry name" value="CHLORIDE CONDUCTANCE REGULATORY PROTEIN ICLN"/>
    <property type="match status" value="1"/>
</dbReference>
<reference evidence="9" key="1">
    <citation type="submission" date="2022-11" db="UniProtKB">
        <authorList>
            <consortium name="WormBaseParasite"/>
        </authorList>
    </citation>
    <scope>IDENTIFICATION</scope>
</reference>
<keyword evidence="8" id="KW-1185">Reference proteome</keyword>
<dbReference type="Gene3D" id="2.30.29.30">
    <property type="entry name" value="Pleckstrin-homology domain (PH domain)/Phosphotyrosine-binding domain (PTB)"/>
    <property type="match status" value="1"/>
</dbReference>
<evidence type="ECO:0000313" key="8">
    <source>
        <dbReference type="Proteomes" id="UP000887565"/>
    </source>
</evidence>
<dbReference type="GO" id="GO:0005886">
    <property type="term" value="C:plasma membrane"/>
    <property type="evidence" value="ECO:0007669"/>
    <property type="project" value="InterPro"/>
</dbReference>
<evidence type="ECO:0000256" key="3">
    <source>
        <dbReference type="ARBA" id="ARBA00007054"/>
    </source>
</evidence>
<comment type="subcellular location">
    <subcellularLocation>
        <location evidence="2">Cytoplasm</location>
    </subcellularLocation>
    <subcellularLocation>
        <location evidence="1">Nucleus</location>
    </subcellularLocation>
</comment>
<keyword evidence="6" id="KW-0539">Nucleus</keyword>
<evidence type="ECO:0000256" key="7">
    <source>
        <dbReference type="ARBA" id="ARBA00045890"/>
    </source>
</evidence>
<dbReference type="Proteomes" id="UP000887565">
    <property type="component" value="Unplaced"/>
</dbReference>
<evidence type="ECO:0000256" key="2">
    <source>
        <dbReference type="ARBA" id="ARBA00004496"/>
    </source>
</evidence>
<dbReference type="GO" id="GO:0034709">
    <property type="term" value="C:methylosome"/>
    <property type="evidence" value="ECO:0007669"/>
    <property type="project" value="InterPro"/>
</dbReference>
<evidence type="ECO:0000313" key="9">
    <source>
        <dbReference type="WBParaSite" id="nRc.2.0.1.t27172-RA"/>
    </source>
</evidence>
<comment type="similarity">
    <text evidence="3">Belongs to the pICln (TC 1.A.47) family.</text>
</comment>
<keyword evidence="5" id="KW-0963">Cytoplasm</keyword>
<comment type="function">
    <text evidence="7">Involved in both the assembly of spliceosomal snRNPs and the methylation of Sm proteins. Chaperone that regulates the assembly of spliceosomal U1, U2, U4 and U5 small nuclear ribonucleoproteins (snRNPs), the building blocks of the spliceosome, and thereby plays an important role in the splicing of cellular pre-mRNAs. Most spliceosomal snRNPs contain a common set of Sm proteins SNRPB, SNRPD1, SNRPD2, SNRPD3, SNRPE, SNRPF and SNRPG that assemble in a heptameric protein ring on the Sm site of the small nuclear RNA to form the core snRNP (Sm core). In the cytosol, the Sm proteins SNRPD1, SNRPD2, SNRPE, SNRPF and SNRPG are trapped in an inactive 6S pICln-Sm complex by the chaperone CLNS1A that controls the assembly of the core snRNP. Dissociation by the SMN complex of CLNS1A from the trapped Sm proteins and their transfer to an SMN-Sm complex triggers the assembly of core snRNPs and their transport to the nucleus.</text>
</comment>
<sequence>MLITCQSIQEPLDGIHYKQSNTNAVVRTHDLGPGTLYVTESAVYWIGAHGNGFTLQYPSISLHAISRDLTCFNCECIYLMIEAEFEGITFCRSKP</sequence>
<evidence type="ECO:0000256" key="6">
    <source>
        <dbReference type="ARBA" id="ARBA00023242"/>
    </source>
</evidence>
<dbReference type="GO" id="GO:0034715">
    <property type="term" value="C:pICln-Sm protein complex"/>
    <property type="evidence" value="ECO:0007669"/>
    <property type="project" value="InterPro"/>
</dbReference>
<dbReference type="GO" id="GO:0000387">
    <property type="term" value="P:spliceosomal snRNP assembly"/>
    <property type="evidence" value="ECO:0007669"/>
    <property type="project" value="InterPro"/>
</dbReference>
<dbReference type="InterPro" id="IPR003521">
    <property type="entry name" value="ICln"/>
</dbReference>
<evidence type="ECO:0000256" key="1">
    <source>
        <dbReference type="ARBA" id="ARBA00004123"/>
    </source>
</evidence>
<evidence type="ECO:0000256" key="5">
    <source>
        <dbReference type="ARBA" id="ARBA00022490"/>
    </source>
</evidence>
<dbReference type="GO" id="GO:0006884">
    <property type="term" value="P:cell volume homeostasis"/>
    <property type="evidence" value="ECO:0007669"/>
    <property type="project" value="InterPro"/>
</dbReference>
<proteinExistence type="inferred from homology"/>
<dbReference type="GO" id="GO:0006821">
    <property type="term" value="P:chloride transport"/>
    <property type="evidence" value="ECO:0007669"/>
    <property type="project" value="InterPro"/>
</dbReference>
<dbReference type="GO" id="GO:0005829">
    <property type="term" value="C:cytosol"/>
    <property type="evidence" value="ECO:0007669"/>
    <property type="project" value="InterPro"/>
</dbReference>
<organism evidence="8 9">
    <name type="scientific">Romanomermis culicivorax</name>
    <name type="common">Nematode worm</name>
    <dbReference type="NCBI Taxonomy" id="13658"/>
    <lineage>
        <taxon>Eukaryota</taxon>
        <taxon>Metazoa</taxon>
        <taxon>Ecdysozoa</taxon>
        <taxon>Nematoda</taxon>
        <taxon>Enoplea</taxon>
        <taxon>Dorylaimia</taxon>
        <taxon>Mermithida</taxon>
        <taxon>Mermithoidea</taxon>
        <taxon>Mermithidae</taxon>
        <taxon>Romanomermis</taxon>
    </lineage>
</organism>
<dbReference type="GO" id="GO:0045292">
    <property type="term" value="P:mRNA cis splicing, via spliceosome"/>
    <property type="evidence" value="ECO:0007669"/>
    <property type="project" value="TreeGrafter"/>
</dbReference>
<dbReference type="GO" id="GO:0005681">
    <property type="term" value="C:spliceosomal complex"/>
    <property type="evidence" value="ECO:0007669"/>
    <property type="project" value="TreeGrafter"/>
</dbReference>
<evidence type="ECO:0000256" key="4">
    <source>
        <dbReference type="ARBA" id="ARBA00015653"/>
    </source>
</evidence>
<dbReference type="AlphaFoldDB" id="A0A915JM58"/>
<dbReference type="InterPro" id="IPR011993">
    <property type="entry name" value="PH-like_dom_sf"/>
</dbReference>
<dbReference type="Pfam" id="PF03517">
    <property type="entry name" value="Voldacs"/>
    <property type="match status" value="1"/>
</dbReference>
<name>A0A915JM58_ROMCU</name>
<dbReference type="PANTHER" id="PTHR21399:SF0">
    <property type="entry name" value="METHYLOSOME SUBUNIT PICLN"/>
    <property type="match status" value="1"/>
</dbReference>
<protein>
    <recommendedName>
        <fullName evidence="4">Methylosome subunit pICln</fullName>
    </recommendedName>
</protein>
<dbReference type="InterPro" id="IPR039924">
    <property type="entry name" value="ICln/Lot5/Saf5"/>
</dbReference>